<feature type="domain" description="WW" evidence="4">
    <location>
        <begin position="58"/>
        <end position="92"/>
    </location>
</feature>
<evidence type="ECO:0000313" key="6">
    <source>
        <dbReference type="Proteomes" id="UP001472677"/>
    </source>
</evidence>
<evidence type="ECO:0000259" key="4">
    <source>
        <dbReference type="PROSITE" id="PS50020"/>
    </source>
</evidence>
<dbReference type="PROSITE" id="PS50020">
    <property type="entry name" value="WW_DOMAIN_2"/>
    <property type="match status" value="1"/>
</dbReference>
<proteinExistence type="predicted"/>
<dbReference type="Gene3D" id="2.20.70.10">
    <property type="match status" value="1"/>
</dbReference>
<feature type="compositionally biased region" description="Polar residues" evidence="3">
    <location>
        <begin position="101"/>
        <end position="121"/>
    </location>
</feature>
<evidence type="ECO:0000313" key="5">
    <source>
        <dbReference type="EMBL" id="KAK8571540.1"/>
    </source>
</evidence>
<feature type="region of interest" description="Disordered" evidence="3">
    <location>
        <begin position="101"/>
        <end position="129"/>
    </location>
</feature>
<dbReference type="PANTHER" id="PTHR14791">
    <property type="entry name" value="BOMB/KIRA PROTEINS"/>
    <property type="match status" value="1"/>
</dbReference>
<accession>A0ABR2F3E3</accession>
<keyword evidence="6" id="KW-1185">Reference proteome</keyword>
<keyword evidence="2" id="KW-0963">Cytoplasm</keyword>
<protein>
    <recommendedName>
        <fullName evidence="4">WW domain-containing protein</fullName>
    </recommendedName>
</protein>
<reference evidence="5 6" key="1">
    <citation type="journal article" date="2024" name="G3 (Bethesda)">
        <title>Genome assembly of Hibiscus sabdariffa L. provides insights into metabolisms of medicinal natural products.</title>
        <authorList>
            <person name="Kim T."/>
        </authorList>
    </citation>
    <scope>NUCLEOTIDE SEQUENCE [LARGE SCALE GENOMIC DNA]</scope>
    <source>
        <strain evidence="5">TK-2024</strain>
        <tissue evidence="5">Old leaves</tissue>
    </source>
</reference>
<name>A0ABR2F3E3_9ROSI</name>
<dbReference type="SUPFAM" id="SSF51045">
    <property type="entry name" value="WW domain"/>
    <property type="match status" value="1"/>
</dbReference>
<dbReference type="EMBL" id="JBBPBM010000008">
    <property type="protein sequence ID" value="KAK8571540.1"/>
    <property type="molecule type" value="Genomic_DNA"/>
</dbReference>
<dbReference type="InterPro" id="IPR051105">
    <property type="entry name" value="WWC/KIBRA_Hippo_Reg"/>
</dbReference>
<evidence type="ECO:0000256" key="1">
    <source>
        <dbReference type="ARBA" id="ARBA00004496"/>
    </source>
</evidence>
<dbReference type="InterPro" id="IPR001202">
    <property type="entry name" value="WW_dom"/>
</dbReference>
<evidence type="ECO:0000256" key="2">
    <source>
        <dbReference type="ARBA" id="ARBA00022490"/>
    </source>
</evidence>
<comment type="caution">
    <text evidence="5">The sequence shown here is derived from an EMBL/GenBank/DDBJ whole genome shotgun (WGS) entry which is preliminary data.</text>
</comment>
<dbReference type="InterPro" id="IPR036020">
    <property type="entry name" value="WW_dom_sf"/>
</dbReference>
<dbReference type="Proteomes" id="UP001472677">
    <property type="component" value="Unassembled WGS sequence"/>
</dbReference>
<evidence type="ECO:0000256" key="3">
    <source>
        <dbReference type="SAM" id="MobiDB-lite"/>
    </source>
</evidence>
<sequence>MELTELSLASNHCVSADNHHHVQADGFNFPSKKRKLFQDQFLNVGSQFQTSVGLQVKDPLPLDWEQCLDLESGRMYYMNRKTLQKTWNWPEDQKLDLELNISPTSSNGSEHFNGGSISVEDSNNKHRQHSSSATNMVALPCLNCHLLVILSKSSPACPNCNSKFIHPSVKQPAESSLPDFGHSDIVETARDCRIF</sequence>
<organism evidence="5 6">
    <name type="scientific">Hibiscus sabdariffa</name>
    <name type="common">roselle</name>
    <dbReference type="NCBI Taxonomy" id="183260"/>
    <lineage>
        <taxon>Eukaryota</taxon>
        <taxon>Viridiplantae</taxon>
        <taxon>Streptophyta</taxon>
        <taxon>Embryophyta</taxon>
        <taxon>Tracheophyta</taxon>
        <taxon>Spermatophyta</taxon>
        <taxon>Magnoliopsida</taxon>
        <taxon>eudicotyledons</taxon>
        <taxon>Gunneridae</taxon>
        <taxon>Pentapetalae</taxon>
        <taxon>rosids</taxon>
        <taxon>malvids</taxon>
        <taxon>Malvales</taxon>
        <taxon>Malvaceae</taxon>
        <taxon>Malvoideae</taxon>
        <taxon>Hibiscus</taxon>
    </lineage>
</organism>
<dbReference type="PANTHER" id="PTHR14791:SF39">
    <property type="entry name" value="OS12G0233100 PROTEIN"/>
    <property type="match status" value="1"/>
</dbReference>
<gene>
    <name evidence="5" type="ORF">V6N12_027625</name>
</gene>
<comment type="subcellular location">
    <subcellularLocation>
        <location evidence="1">Cytoplasm</location>
    </subcellularLocation>
</comment>